<dbReference type="RefSeq" id="WP_207035477.1">
    <property type="nucleotide sequence ID" value="NZ_JAFLNL010000009.1"/>
</dbReference>
<comment type="caution">
    <text evidence="2">The sequence shown here is derived from an EMBL/GenBank/DDBJ whole genome shotgun (WGS) entry which is preliminary data.</text>
</comment>
<keyword evidence="1" id="KW-1133">Transmembrane helix</keyword>
<organism evidence="2 3">
    <name type="scientific">Flagellimonas aurea</name>
    <dbReference type="NCBI Taxonomy" id="2915619"/>
    <lineage>
        <taxon>Bacteria</taxon>
        <taxon>Pseudomonadati</taxon>
        <taxon>Bacteroidota</taxon>
        <taxon>Flavobacteriia</taxon>
        <taxon>Flavobacteriales</taxon>
        <taxon>Flavobacteriaceae</taxon>
        <taxon>Flagellimonas</taxon>
    </lineage>
</organism>
<dbReference type="EMBL" id="JAFLNL010000009">
    <property type="protein sequence ID" value="MBO0355416.1"/>
    <property type="molecule type" value="Genomic_DNA"/>
</dbReference>
<reference evidence="2 3" key="1">
    <citation type="submission" date="2021-03" db="EMBL/GenBank/DDBJ databases">
        <title>Muricauda lutimaris sp. nov. and Muricauda ruestringensis sp. nov, two marine members of the Flavobacteriaceae isolated from deep sea sediments of Western Pacific.</title>
        <authorList>
            <person name="Zhao S."/>
            <person name="Liu R."/>
        </authorList>
    </citation>
    <scope>NUCLEOTIDE SEQUENCE [LARGE SCALE GENOMIC DNA]</scope>
    <source>
        <strain evidence="2 3">BC31-1-A7</strain>
    </source>
</reference>
<keyword evidence="1" id="KW-0812">Transmembrane</keyword>
<dbReference type="Proteomes" id="UP000664044">
    <property type="component" value="Unassembled WGS sequence"/>
</dbReference>
<protein>
    <submittedName>
        <fullName evidence="2">DUF748 domain-containing protein</fullName>
    </submittedName>
</protein>
<evidence type="ECO:0000313" key="3">
    <source>
        <dbReference type="Proteomes" id="UP000664044"/>
    </source>
</evidence>
<proteinExistence type="predicted"/>
<name>A0ABS3G7M6_9FLAO</name>
<keyword evidence="1" id="KW-0472">Membrane</keyword>
<sequence length="512" mass="58247">MPQRKVSRYLKITVIILLVLILMGIAAQWFFTHKVKSILKEKVPAELNLTYGDVSTNVLLGKISLSDVSANNSEQNIDFKANSVTVSGLEYIPLLQNGDITIGEISLEAPKVVYHQTEKDTTSKKEKQDPSKTYTVSTLSIQNGTFHMLNKTADSTATVKGIDFTLSDIKFDKETAQENIPFAFGTYELSTKKGYYSMSALEFIQFERMQLTPDAGGFQQFVLRTKYSKSELSRRLQVEHDHYNLNIDDISLTDWDFGFENDLPYFHLGEMQLRKPIFHVYRDKLLPDDTTHKKLYNQALRELKMDLQVDSIGISEGLITYQERLEADVEPEELRFADIQATISNLHTQGKGDVAIDINAKLMDNGPFSLEWSFDPQNKANRFLAKGSLSNFKSESINPFLKTNLNAEVTGTIQQMYFTISGNELESQGDMKMKYDDFEFTVLKKDGLGVNKILTAVVNLFTKKGEKTDADGFRHGDFKVERNQTKSFFNYLWINLKEGLVDTMMGRGKKKD</sequence>
<keyword evidence="3" id="KW-1185">Reference proteome</keyword>
<gene>
    <name evidence="2" type="ORF">J0656_15450</name>
</gene>
<accession>A0ABS3G7M6</accession>
<feature type="transmembrane region" description="Helical" evidence="1">
    <location>
        <begin position="12"/>
        <end position="31"/>
    </location>
</feature>
<evidence type="ECO:0000313" key="2">
    <source>
        <dbReference type="EMBL" id="MBO0355416.1"/>
    </source>
</evidence>
<evidence type="ECO:0000256" key="1">
    <source>
        <dbReference type="SAM" id="Phobius"/>
    </source>
</evidence>